<dbReference type="SUPFAM" id="SSF57196">
    <property type="entry name" value="EGF/Laminin"/>
    <property type="match status" value="1"/>
</dbReference>
<dbReference type="RefSeq" id="WP_105039839.1">
    <property type="nucleotide sequence ID" value="NZ_PPSL01000003.1"/>
</dbReference>
<feature type="signal peptide" evidence="1">
    <location>
        <begin position="1"/>
        <end position="19"/>
    </location>
</feature>
<dbReference type="PROSITE" id="PS00022">
    <property type="entry name" value="EGF_1"/>
    <property type="match status" value="1"/>
</dbReference>
<feature type="domain" description="EGF-like" evidence="2">
    <location>
        <begin position="27"/>
        <end position="59"/>
    </location>
</feature>
<organism evidence="3 4">
    <name type="scientific">Flavipsychrobacter stenotrophus</name>
    <dbReference type="NCBI Taxonomy" id="2077091"/>
    <lineage>
        <taxon>Bacteria</taxon>
        <taxon>Pseudomonadati</taxon>
        <taxon>Bacteroidota</taxon>
        <taxon>Chitinophagia</taxon>
        <taxon>Chitinophagales</taxon>
        <taxon>Chitinophagaceae</taxon>
        <taxon>Flavipsychrobacter</taxon>
    </lineage>
</organism>
<name>A0A2S7SWW7_9BACT</name>
<protein>
    <recommendedName>
        <fullName evidence="2">EGF-like domain-containing protein</fullName>
    </recommendedName>
</protein>
<comment type="caution">
    <text evidence="3">The sequence shown here is derived from an EMBL/GenBank/DDBJ whole genome shotgun (WGS) entry which is preliminary data.</text>
</comment>
<evidence type="ECO:0000256" key="1">
    <source>
        <dbReference type="SAM" id="SignalP"/>
    </source>
</evidence>
<dbReference type="PROSITE" id="PS50026">
    <property type="entry name" value="EGF_3"/>
    <property type="match status" value="1"/>
</dbReference>
<keyword evidence="1" id="KW-0732">Signal</keyword>
<accession>A0A2S7SWW7</accession>
<feature type="chain" id="PRO_5015752310" description="EGF-like domain-containing protein" evidence="1">
    <location>
        <begin position="20"/>
        <end position="165"/>
    </location>
</feature>
<sequence>MKALRGILITTLLSIGAFFAITHTACNKDRCNNVACLNGGACDGGNCTCAAGWEGNRCQTASRDKFVGTFNGGDSCGVGGYTQYSINFVKTVGNQTQMTMRNMLNNMDDSAICTLVGVDTFSFNGSNNSITYRGYGKISNDSLWMSYHVQFDTINYDCKYFGIGY</sequence>
<keyword evidence="4" id="KW-1185">Reference proteome</keyword>
<reference evidence="3 4" key="1">
    <citation type="submission" date="2018-01" db="EMBL/GenBank/DDBJ databases">
        <title>A novel member of the phylum Bacteroidetes isolated from glacier ice.</title>
        <authorList>
            <person name="Liu Q."/>
            <person name="Xin Y.-H."/>
        </authorList>
    </citation>
    <scope>NUCLEOTIDE SEQUENCE [LARGE SCALE GENOMIC DNA]</scope>
    <source>
        <strain evidence="3 4">RB1R16</strain>
    </source>
</reference>
<gene>
    <name evidence="3" type="ORF">CJD36_014175</name>
</gene>
<dbReference type="Proteomes" id="UP000239872">
    <property type="component" value="Unassembled WGS sequence"/>
</dbReference>
<dbReference type="AlphaFoldDB" id="A0A2S7SWW7"/>
<dbReference type="Gene3D" id="2.10.25.10">
    <property type="entry name" value="Laminin"/>
    <property type="match status" value="1"/>
</dbReference>
<dbReference type="PROSITE" id="PS01186">
    <property type="entry name" value="EGF_2"/>
    <property type="match status" value="1"/>
</dbReference>
<proteinExistence type="predicted"/>
<dbReference type="OrthoDB" id="674834at2"/>
<dbReference type="EMBL" id="PPSL01000003">
    <property type="protein sequence ID" value="PQJ11111.1"/>
    <property type="molecule type" value="Genomic_DNA"/>
</dbReference>
<evidence type="ECO:0000259" key="2">
    <source>
        <dbReference type="PROSITE" id="PS50026"/>
    </source>
</evidence>
<evidence type="ECO:0000313" key="4">
    <source>
        <dbReference type="Proteomes" id="UP000239872"/>
    </source>
</evidence>
<evidence type="ECO:0000313" key="3">
    <source>
        <dbReference type="EMBL" id="PQJ11111.1"/>
    </source>
</evidence>
<dbReference type="InterPro" id="IPR000742">
    <property type="entry name" value="EGF"/>
</dbReference>